<dbReference type="NCBIfam" id="TIGR03746">
    <property type="entry name" value="conj_TIGR03746"/>
    <property type="match status" value="1"/>
</dbReference>
<keyword evidence="4" id="KW-1185">Reference proteome</keyword>
<evidence type="ECO:0000313" key="4">
    <source>
        <dbReference type="Proteomes" id="UP001157461"/>
    </source>
</evidence>
<proteinExistence type="predicted"/>
<evidence type="ECO:0000256" key="2">
    <source>
        <dbReference type="SAM" id="Phobius"/>
    </source>
</evidence>
<keyword evidence="2" id="KW-0472">Membrane</keyword>
<dbReference type="RefSeq" id="WP_280307780.1">
    <property type="nucleotide sequence ID" value="NZ_JAPDIQ010000004.1"/>
</dbReference>
<dbReference type="Pfam" id="PF11444">
    <property type="entry name" value="DUF2895"/>
    <property type="match status" value="1"/>
</dbReference>
<evidence type="ECO:0000256" key="1">
    <source>
        <dbReference type="SAM" id="MobiDB-lite"/>
    </source>
</evidence>
<keyword evidence="2" id="KW-0812">Transmembrane</keyword>
<accession>A0ABT6IFQ3</accession>
<gene>
    <name evidence="3" type="ORF">OMP44_10550</name>
</gene>
<dbReference type="InterPro" id="IPR021548">
    <property type="entry name" value="DUF2895"/>
</dbReference>
<keyword evidence="2" id="KW-1133">Transmembrane helix</keyword>
<comment type="caution">
    <text evidence="3">The sequence shown here is derived from an EMBL/GenBank/DDBJ whole genome shotgun (WGS) entry which is preliminary data.</text>
</comment>
<evidence type="ECO:0000313" key="3">
    <source>
        <dbReference type="EMBL" id="MDH4763338.1"/>
    </source>
</evidence>
<feature type="transmembrane region" description="Helical" evidence="2">
    <location>
        <begin position="20"/>
        <end position="39"/>
    </location>
</feature>
<reference evidence="3 4" key="1">
    <citation type="submission" date="2022-10" db="EMBL/GenBank/DDBJ databases">
        <title>A novel Pseudomonas species, isolated from Passiflora incarnata leaves.</title>
        <authorList>
            <person name="Cueva-Yesquen L.G."/>
            <person name="Fantinatti-Garboggini F."/>
        </authorList>
    </citation>
    <scope>NUCLEOTIDE SEQUENCE [LARGE SCALE GENOMIC DNA]</scope>
    <source>
        <strain evidence="3 4">CBMAI 2609</strain>
    </source>
</reference>
<protein>
    <submittedName>
        <fullName evidence="3">TIGR03746 family integrating conjugative element protein</fullName>
    </submittedName>
</protein>
<sequence length="222" mass="25521">MSRFRHEIVHLQAHIRTLRLAAGALALLALLLGLGWWSAPRDLTIHIPPDLRSGSTRRWWDVPPENVYAFAFYIWQQLQRWPSDGEADYPRNLKTLSAYLTPACQAFLEQDYQRRRANGELRLRVRGLYEIPGRGYGEDPARRVRVISARDWIVTLDLTADEYYSSEQIKRALVRYQLKVVQLDQDPEHNPFGLALDCYAQPPQRIDPHPDPTPAQAPGAAT</sequence>
<organism evidence="3 4">
    <name type="scientific">Pseudomonas flavocrustae</name>
    <dbReference type="NCBI Taxonomy" id="2991719"/>
    <lineage>
        <taxon>Bacteria</taxon>
        <taxon>Pseudomonadati</taxon>
        <taxon>Pseudomonadota</taxon>
        <taxon>Gammaproteobacteria</taxon>
        <taxon>Pseudomonadales</taxon>
        <taxon>Pseudomonadaceae</taxon>
        <taxon>Pseudomonas</taxon>
    </lineage>
</organism>
<feature type="region of interest" description="Disordered" evidence="1">
    <location>
        <begin position="200"/>
        <end position="222"/>
    </location>
</feature>
<name>A0ABT6IFQ3_9PSED</name>
<dbReference type="Proteomes" id="UP001157461">
    <property type="component" value="Unassembled WGS sequence"/>
</dbReference>
<dbReference type="EMBL" id="JAPDIQ010000004">
    <property type="protein sequence ID" value="MDH4763338.1"/>
    <property type="molecule type" value="Genomic_DNA"/>
</dbReference>